<comment type="caution">
    <text evidence="1">The sequence shown here is derived from an EMBL/GenBank/DDBJ whole genome shotgun (WGS) entry which is preliminary data.</text>
</comment>
<dbReference type="Proteomes" id="UP000003231">
    <property type="component" value="Unassembled WGS sequence"/>
</dbReference>
<name>A0AB72ZFU5_YERPE</name>
<dbReference type="EMBL" id="AKRT01000376">
    <property type="protein sequence ID" value="EIR15861.1"/>
    <property type="molecule type" value="Genomic_DNA"/>
</dbReference>
<dbReference type="AlphaFoldDB" id="A0AB72ZFU5"/>
<accession>A0AB72ZFU5</accession>
<evidence type="ECO:0000313" key="2">
    <source>
        <dbReference type="Proteomes" id="UP000003231"/>
    </source>
</evidence>
<reference evidence="1 2" key="1">
    <citation type="submission" date="2012-05" db="EMBL/GenBank/DDBJ databases">
        <title>Genome sequence of Yersinia Pestis PY-08.</title>
        <authorList>
            <person name="Santana-Cruz I."/>
            <person name="Sengamalay N."/>
            <person name="McCracken C."/>
            <person name="Daugherty S.C."/>
            <person name="Maroo A."/>
            <person name="Vara P.G."/>
            <person name="Tallon L.J."/>
            <person name="Sadzewicz L."/>
            <person name="Vinetz J.M."/>
            <person name="Cespedes Zambrano M.J."/>
            <person name="Fraser-Liggett C.M."/>
            <person name="Tettelin H."/>
        </authorList>
    </citation>
    <scope>NUCLEOTIDE SEQUENCE [LARGE SCALE GENOMIC DNA]</scope>
    <source>
        <strain evidence="1 2">PY-08</strain>
    </source>
</reference>
<organism evidence="1 2">
    <name type="scientific">Yersinia pestis PY-08</name>
    <dbReference type="NCBI Taxonomy" id="992134"/>
    <lineage>
        <taxon>Bacteria</taxon>
        <taxon>Pseudomonadati</taxon>
        <taxon>Pseudomonadota</taxon>
        <taxon>Gammaproteobacteria</taxon>
        <taxon>Enterobacterales</taxon>
        <taxon>Yersiniaceae</taxon>
        <taxon>Yersinia</taxon>
    </lineage>
</organism>
<evidence type="ECO:0000313" key="1">
    <source>
        <dbReference type="EMBL" id="EIR15861.1"/>
    </source>
</evidence>
<sequence length="41" mass="4313">MQGLAALAHPQSLSYLSDRGLMSFIPETHPVGSINAVQMGS</sequence>
<protein>
    <submittedName>
        <fullName evidence="1">Uncharacterized protein</fullName>
    </submittedName>
</protein>
<proteinExistence type="predicted"/>
<gene>
    <name evidence="1" type="ORF">YPPY08_3367</name>
</gene>